<accession>A0A917FX83</accession>
<feature type="transmembrane region" description="Helical" evidence="1">
    <location>
        <begin position="41"/>
        <end position="59"/>
    </location>
</feature>
<feature type="transmembrane region" description="Helical" evidence="1">
    <location>
        <begin position="79"/>
        <end position="103"/>
    </location>
</feature>
<dbReference type="AlphaFoldDB" id="A0A917FX83"/>
<organism evidence="2 3">
    <name type="scientific">Lysinibacillus alkalisoli</name>
    <dbReference type="NCBI Taxonomy" id="1911548"/>
    <lineage>
        <taxon>Bacteria</taxon>
        <taxon>Bacillati</taxon>
        <taxon>Bacillota</taxon>
        <taxon>Bacilli</taxon>
        <taxon>Bacillales</taxon>
        <taxon>Bacillaceae</taxon>
        <taxon>Lysinibacillus</taxon>
    </lineage>
</organism>
<keyword evidence="3" id="KW-1185">Reference proteome</keyword>
<sequence>MTTTTEMVLIIIGCAIVTWLPRVIPFIFVRAIKLPDIVLRWLHYIPVCILSALVIESLLDTSGTIVSIKWPIFFTFVPTLFIALWTKSLSITVLAGIVIMALVRYFF</sequence>
<gene>
    <name evidence="2" type="ORF">GCM10007425_04750</name>
</gene>
<name>A0A917FX83_9BACI</name>
<keyword evidence="1" id="KW-1133">Transmembrane helix</keyword>
<dbReference type="EMBL" id="BMJT01000001">
    <property type="protein sequence ID" value="GGG13484.1"/>
    <property type="molecule type" value="Genomic_DNA"/>
</dbReference>
<evidence type="ECO:0000256" key="1">
    <source>
        <dbReference type="SAM" id="Phobius"/>
    </source>
</evidence>
<proteinExistence type="predicted"/>
<reference evidence="2" key="2">
    <citation type="submission" date="2020-09" db="EMBL/GenBank/DDBJ databases">
        <authorList>
            <person name="Sun Q."/>
            <person name="Zhou Y."/>
        </authorList>
    </citation>
    <scope>NUCLEOTIDE SEQUENCE</scope>
    <source>
        <strain evidence="2">CGMCC 1.15760</strain>
    </source>
</reference>
<feature type="transmembrane region" description="Helical" evidence="1">
    <location>
        <begin position="6"/>
        <end position="29"/>
    </location>
</feature>
<comment type="caution">
    <text evidence="2">The sequence shown here is derived from an EMBL/GenBank/DDBJ whole genome shotgun (WGS) entry which is preliminary data.</text>
</comment>
<dbReference type="Proteomes" id="UP000616608">
    <property type="component" value="Unassembled WGS sequence"/>
</dbReference>
<keyword evidence="1" id="KW-0812">Transmembrane</keyword>
<keyword evidence="1" id="KW-0472">Membrane</keyword>
<protein>
    <submittedName>
        <fullName evidence="2">Branched-chain amino acid ABC transporter</fullName>
    </submittedName>
</protein>
<dbReference type="InterPro" id="IPR008407">
    <property type="entry name" value="Brnchd-chn_aa_trnsp_AzlD"/>
</dbReference>
<reference evidence="2" key="1">
    <citation type="journal article" date="2014" name="Int. J. Syst. Evol. Microbiol.">
        <title>Complete genome sequence of Corynebacterium casei LMG S-19264T (=DSM 44701T), isolated from a smear-ripened cheese.</title>
        <authorList>
            <consortium name="US DOE Joint Genome Institute (JGI-PGF)"/>
            <person name="Walter F."/>
            <person name="Albersmeier A."/>
            <person name="Kalinowski J."/>
            <person name="Ruckert C."/>
        </authorList>
    </citation>
    <scope>NUCLEOTIDE SEQUENCE</scope>
    <source>
        <strain evidence="2">CGMCC 1.15760</strain>
    </source>
</reference>
<dbReference type="Pfam" id="PF05437">
    <property type="entry name" value="AzlD"/>
    <property type="match status" value="1"/>
</dbReference>
<evidence type="ECO:0000313" key="2">
    <source>
        <dbReference type="EMBL" id="GGG13484.1"/>
    </source>
</evidence>
<evidence type="ECO:0000313" key="3">
    <source>
        <dbReference type="Proteomes" id="UP000616608"/>
    </source>
</evidence>
<dbReference type="RefSeq" id="WP_188613408.1">
    <property type="nucleotide sequence ID" value="NZ_BMJT01000001.1"/>
</dbReference>